<feature type="region of interest" description="Disordered" evidence="1">
    <location>
        <begin position="1"/>
        <end position="31"/>
    </location>
</feature>
<keyword evidence="3" id="KW-1185">Reference proteome</keyword>
<proteinExistence type="predicted"/>
<dbReference type="EMBL" id="DS268441">
    <property type="protein sequence ID" value="EFP01004.1"/>
    <property type="molecule type" value="Genomic_DNA"/>
</dbReference>
<gene>
    <name evidence="2" type="ORF">CRE_20740</name>
</gene>
<dbReference type="HOGENOM" id="CLU_1857148_0_0_1"/>
<organism evidence="3">
    <name type="scientific">Caenorhabditis remanei</name>
    <name type="common">Caenorhabditis vulgaris</name>
    <dbReference type="NCBI Taxonomy" id="31234"/>
    <lineage>
        <taxon>Eukaryota</taxon>
        <taxon>Metazoa</taxon>
        <taxon>Ecdysozoa</taxon>
        <taxon>Nematoda</taxon>
        <taxon>Chromadorea</taxon>
        <taxon>Rhabditida</taxon>
        <taxon>Rhabditina</taxon>
        <taxon>Rhabditomorpha</taxon>
        <taxon>Rhabditoidea</taxon>
        <taxon>Rhabditidae</taxon>
        <taxon>Peloderinae</taxon>
        <taxon>Caenorhabditis</taxon>
    </lineage>
</organism>
<feature type="region of interest" description="Disordered" evidence="1">
    <location>
        <begin position="47"/>
        <end position="67"/>
    </location>
</feature>
<accession>E3MFB7</accession>
<protein>
    <submittedName>
        <fullName evidence="2">Uncharacterized protein</fullName>
    </submittedName>
</protein>
<evidence type="ECO:0000256" key="1">
    <source>
        <dbReference type="SAM" id="MobiDB-lite"/>
    </source>
</evidence>
<dbReference type="Proteomes" id="UP000008281">
    <property type="component" value="Unassembled WGS sequence"/>
</dbReference>
<dbReference type="InParanoid" id="E3MFB7"/>
<sequence>MSSSNSSPTIPASDEVTAKGNKKKVPVDGKKRIVVTDDTEHIVVHTLDIPNNDPPENGSFESKPNVSNQKLAKQGEQHWKLELLGIEPPKVVCKKLDLMNISSNTRRNDIFEMRKIHLPYTCHYSYVALFLLYSFKAP</sequence>
<evidence type="ECO:0000313" key="2">
    <source>
        <dbReference type="EMBL" id="EFP01004.1"/>
    </source>
</evidence>
<dbReference type="AlphaFoldDB" id="E3MFB7"/>
<name>E3MFB7_CAERE</name>
<evidence type="ECO:0000313" key="3">
    <source>
        <dbReference type="Proteomes" id="UP000008281"/>
    </source>
</evidence>
<reference evidence="2" key="1">
    <citation type="submission" date="2007-07" db="EMBL/GenBank/DDBJ databases">
        <title>PCAP assembly of the Caenorhabditis remanei genome.</title>
        <authorList>
            <consortium name="The Caenorhabditis remanei Sequencing Consortium"/>
            <person name="Wilson R.K."/>
        </authorList>
    </citation>
    <scope>NUCLEOTIDE SEQUENCE [LARGE SCALE GENOMIC DNA]</scope>
    <source>
        <strain evidence="2">PB4641</strain>
    </source>
</reference>